<proteinExistence type="predicted"/>
<name>A0ABD7V5S5_9ACTN</name>
<dbReference type="Proteomes" id="UP000360750">
    <property type="component" value="Unassembled WGS sequence"/>
</dbReference>
<comment type="caution">
    <text evidence="2">The sequence shown here is derived from an EMBL/GenBank/DDBJ whole genome shotgun (WGS) entry which is preliminary data.</text>
</comment>
<dbReference type="RefSeq" id="WP_131734861.1">
    <property type="nucleotide sequence ID" value="NZ_CAACYD010000007.1"/>
</dbReference>
<dbReference type="InterPro" id="IPR032710">
    <property type="entry name" value="NTF2-like_dom_sf"/>
</dbReference>
<protein>
    <submittedName>
        <fullName evidence="2">Steroid Delta-isomerase</fullName>
        <ecNumber evidence="2">5.3.3.1</ecNumber>
    </submittedName>
</protein>
<accession>A0ABD7V5S5</accession>
<feature type="domain" description="SnoaL-like" evidence="1">
    <location>
        <begin position="14"/>
        <end position="113"/>
    </location>
</feature>
<gene>
    <name evidence="2" type="primary">ksi_2</name>
    <name evidence="2" type="ORF">NCTC8139_03212</name>
</gene>
<dbReference type="GeneID" id="60751192"/>
<dbReference type="GO" id="GO:0004769">
    <property type="term" value="F:steroid Delta-isomerase activity"/>
    <property type="evidence" value="ECO:0007669"/>
    <property type="project" value="UniProtKB-EC"/>
</dbReference>
<reference evidence="2 3" key="1">
    <citation type="submission" date="2019-02" db="EMBL/GenBank/DDBJ databases">
        <authorList>
            <consortium name="Pathogen Informatics"/>
        </authorList>
    </citation>
    <scope>NUCLEOTIDE SEQUENCE [LARGE SCALE GENOMIC DNA]</scope>
    <source>
        <strain evidence="2 3">3012STDY6756503</strain>
    </source>
</reference>
<dbReference type="InterPro" id="IPR037401">
    <property type="entry name" value="SnoaL-like"/>
</dbReference>
<keyword evidence="2" id="KW-0413">Isomerase</keyword>
<sequence>MTTTASGTDIQALVTGYLTAISTGRSADIAARYAPDARLEDPVGSEPRVGREQIEEFYRGLDGVDTSAELITLRAAGSEAAFHFRVTTSLPDRTIVIEPIDVMTFDEDGLITSMRAFWSPADVAVTQGDR</sequence>
<organism evidence="2 3">
    <name type="scientific">Gordonia paraffinivorans</name>
    <dbReference type="NCBI Taxonomy" id="175628"/>
    <lineage>
        <taxon>Bacteria</taxon>
        <taxon>Bacillati</taxon>
        <taxon>Actinomycetota</taxon>
        <taxon>Actinomycetes</taxon>
        <taxon>Mycobacteriales</taxon>
        <taxon>Gordoniaceae</taxon>
        <taxon>Gordonia</taxon>
    </lineage>
</organism>
<dbReference type="AlphaFoldDB" id="A0ABD7V5S5"/>
<evidence type="ECO:0000313" key="3">
    <source>
        <dbReference type="Proteomes" id="UP000360750"/>
    </source>
</evidence>
<dbReference type="EC" id="5.3.3.1" evidence="2"/>
<dbReference type="Gene3D" id="3.10.450.50">
    <property type="match status" value="1"/>
</dbReference>
<evidence type="ECO:0000313" key="2">
    <source>
        <dbReference type="EMBL" id="VFA89644.1"/>
    </source>
</evidence>
<dbReference type="EMBL" id="CAACYD010000007">
    <property type="protein sequence ID" value="VFA89644.1"/>
    <property type="molecule type" value="Genomic_DNA"/>
</dbReference>
<dbReference type="Pfam" id="PF12680">
    <property type="entry name" value="SnoaL_2"/>
    <property type="match status" value="1"/>
</dbReference>
<evidence type="ECO:0000259" key="1">
    <source>
        <dbReference type="Pfam" id="PF12680"/>
    </source>
</evidence>
<dbReference type="SUPFAM" id="SSF54427">
    <property type="entry name" value="NTF2-like"/>
    <property type="match status" value="1"/>
</dbReference>